<name>A0A9D4JFT5_DREPO</name>
<dbReference type="Proteomes" id="UP000828390">
    <property type="component" value="Unassembled WGS sequence"/>
</dbReference>
<keyword evidence="2" id="KW-1185">Reference proteome</keyword>
<evidence type="ECO:0000313" key="1">
    <source>
        <dbReference type="EMBL" id="KAH3807123.1"/>
    </source>
</evidence>
<proteinExistence type="predicted"/>
<reference evidence="1" key="1">
    <citation type="journal article" date="2019" name="bioRxiv">
        <title>The Genome of the Zebra Mussel, Dreissena polymorpha: A Resource for Invasive Species Research.</title>
        <authorList>
            <person name="McCartney M.A."/>
            <person name="Auch B."/>
            <person name="Kono T."/>
            <person name="Mallez S."/>
            <person name="Zhang Y."/>
            <person name="Obille A."/>
            <person name="Becker A."/>
            <person name="Abrahante J.E."/>
            <person name="Garbe J."/>
            <person name="Badalamenti J.P."/>
            <person name="Herman A."/>
            <person name="Mangelson H."/>
            <person name="Liachko I."/>
            <person name="Sullivan S."/>
            <person name="Sone E.D."/>
            <person name="Koren S."/>
            <person name="Silverstein K.A.T."/>
            <person name="Beckman K.B."/>
            <person name="Gohl D.M."/>
        </authorList>
    </citation>
    <scope>NUCLEOTIDE SEQUENCE</scope>
    <source>
        <strain evidence="1">Duluth1</strain>
        <tissue evidence="1">Whole animal</tissue>
    </source>
</reference>
<gene>
    <name evidence="1" type="ORF">DPMN_135456</name>
</gene>
<reference evidence="1" key="2">
    <citation type="submission" date="2020-11" db="EMBL/GenBank/DDBJ databases">
        <authorList>
            <person name="McCartney M.A."/>
            <person name="Auch B."/>
            <person name="Kono T."/>
            <person name="Mallez S."/>
            <person name="Becker A."/>
            <person name="Gohl D.M."/>
            <person name="Silverstein K.A.T."/>
            <person name="Koren S."/>
            <person name="Bechman K.B."/>
            <person name="Herman A."/>
            <person name="Abrahante J.E."/>
            <person name="Garbe J."/>
        </authorList>
    </citation>
    <scope>NUCLEOTIDE SEQUENCE</scope>
    <source>
        <strain evidence="1">Duluth1</strain>
        <tissue evidence="1">Whole animal</tissue>
    </source>
</reference>
<protein>
    <submittedName>
        <fullName evidence="1">Uncharacterized protein</fullName>
    </submittedName>
</protein>
<comment type="caution">
    <text evidence="1">The sequence shown here is derived from an EMBL/GenBank/DDBJ whole genome shotgun (WGS) entry which is preliminary data.</text>
</comment>
<accession>A0A9D4JFT5</accession>
<dbReference type="EMBL" id="JAIWYP010000006">
    <property type="protein sequence ID" value="KAH3807123.1"/>
    <property type="molecule type" value="Genomic_DNA"/>
</dbReference>
<sequence>MCKTIYPLFFEGGHKKQKTKDTEMCVGRVNKKTENQSCGDIQAQLRLPEHFGCIGT</sequence>
<organism evidence="1 2">
    <name type="scientific">Dreissena polymorpha</name>
    <name type="common">Zebra mussel</name>
    <name type="synonym">Mytilus polymorpha</name>
    <dbReference type="NCBI Taxonomy" id="45954"/>
    <lineage>
        <taxon>Eukaryota</taxon>
        <taxon>Metazoa</taxon>
        <taxon>Spiralia</taxon>
        <taxon>Lophotrochozoa</taxon>
        <taxon>Mollusca</taxon>
        <taxon>Bivalvia</taxon>
        <taxon>Autobranchia</taxon>
        <taxon>Heteroconchia</taxon>
        <taxon>Euheterodonta</taxon>
        <taxon>Imparidentia</taxon>
        <taxon>Neoheterodontei</taxon>
        <taxon>Myida</taxon>
        <taxon>Dreissenoidea</taxon>
        <taxon>Dreissenidae</taxon>
        <taxon>Dreissena</taxon>
    </lineage>
</organism>
<dbReference type="AlphaFoldDB" id="A0A9D4JFT5"/>
<evidence type="ECO:0000313" key="2">
    <source>
        <dbReference type="Proteomes" id="UP000828390"/>
    </source>
</evidence>